<feature type="domain" description="NlpC/P60" evidence="11">
    <location>
        <begin position="36"/>
        <end position="157"/>
    </location>
</feature>
<evidence type="ECO:0000259" key="11">
    <source>
        <dbReference type="PROSITE" id="PS51935"/>
    </source>
</evidence>
<keyword evidence="13" id="KW-1185">Reference proteome</keyword>
<organism evidence="12 13">
    <name type="scientific">Vibrio metschnikovii</name>
    <dbReference type="NCBI Taxonomy" id="28172"/>
    <lineage>
        <taxon>Bacteria</taxon>
        <taxon>Pseudomonadati</taxon>
        <taxon>Pseudomonadota</taxon>
        <taxon>Gammaproteobacteria</taxon>
        <taxon>Vibrionales</taxon>
        <taxon>Vibrionaceae</taxon>
        <taxon>Vibrio</taxon>
    </lineage>
</organism>
<evidence type="ECO:0000256" key="8">
    <source>
        <dbReference type="ARBA" id="ARBA00023139"/>
    </source>
</evidence>
<evidence type="ECO:0000313" key="12">
    <source>
        <dbReference type="EMBL" id="MBC5850946.1"/>
    </source>
</evidence>
<dbReference type="PROSITE" id="PS51257">
    <property type="entry name" value="PROKAR_LIPOPROTEIN"/>
    <property type="match status" value="1"/>
</dbReference>
<reference evidence="12" key="1">
    <citation type="submission" date="2020-08" db="EMBL/GenBank/DDBJ databases">
        <title>Genome Sequencing and Pan-Genome Analysis of Migratory bird Vibrio Strains, Inner Mongolia.</title>
        <authorList>
            <person name="Zheng L."/>
        </authorList>
    </citation>
    <scope>NUCLEOTIDE SEQUENCE</scope>
    <source>
        <strain evidence="12">M13F</strain>
    </source>
</reference>
<evidence type="ECO:0000256" key="4">
    <source>
        <dbReference type="ARBA" id="ARBA00022729"/>
    </source>
</evidence>
<gene>
    <name evidence="12" type="ORF">H8Q88_08200</name>
</gene>
<keyword evidence="8" id="KW-0564">Palmitate</keyword>
<evidence type="ECO:0000256" key="6">
    <source>
        <dbReference type="ARBA" id="ARBA00022807"/>
    </source>
</evidence>
<keyword evidence="6" id="KW-0788">Thiol protease</keyword>
<name>A0A9X0R9I9_VIBME</name>
<dbReference type="InterPro" id="IPR052062">
    <property type="entry name" value="Murein_DD/LD_carboxypeptidase"/>
</dbReference>
<sequence>MRFKIVGLMALLLISGCASQQEQINQSTSDWQQAEQWPDTSLFNVYQQWRGVPYRLGGNGRNGIDCSAFVQVAFRDVWQHHLPRTTWLQSQQGKAVAYRDAQYGDLVFFKTSPSTRHVGVYLGNKSFVHASTSQGVTISRLDNPYWAARFWQIRRIEKPL</sequence>
<keyword evidence="4 10" id="KW-0732">Signal</keyword>
<dbReference type="GO" id="GO:0008234">
    <property type="term" value="F:cysteine-type peptidase activity"/>
    <property type="evidence" value="ECO:0007669"/>
    <property type="project" value="UniProtKB-KW"/>
</dbReference>
<evidence type="ECO:0000313" key="13">
    <source>
        <dbReference type="Proteomes" id="UP000615796"/>
    </source>
</evidence>
<keyword evidence="5" id="KW-0378">Hydrolase</keyword>
<evidence type="ECO:0000256" key="9">
    <source>
        <dbReference type="ARBA" id="ARBA00023288"/>
    </source>
</evidence>
<comment type="similarity">
    <text evidence="2">Belongs to the peptidase C40 family.</text>
</comment>
<dbReference type="Proteomes" id="UP000615796">
    <property type="component" value="Unassembled WGS sequence"/>
</dbReference>
<dbReference type="GO" id="GO:0016020">
    <property type="term" value="C:membrane"/>
    <property type="evidence" value="ECO:0007669"/>
    <property type="project" value="UniProtKB-SubCell"/>
</dbReference>
<evidence type="ECO:0000256" key="5">
    <source>
        <dbReference type="ARBA" id="ARBA00022801"/>
    </source>
</evidence>
<dbReference type="SUPFAM" id="SSF54001">
    <property type="entry name" value="Cysteine proteinases"/>
    <property type="match status" value="1"/>
</dbReference>
<evidence type="ECO:0000256" key="7">
    <source>
        <dbReference type="ARBA" id="ARBA00023136"/>
    </source>
</evidence>
<dbReference type="PROSITE" id="PS51935">
    <property type="entry name" value="NLPC_P60"/>
    <property type="match status" value="1"/>
</dbReference>
<proteinExistence type="inferred from homology"/>
<dbReference type="GO" id="GO:0006508">
    <property type="term" value="P:proteolysis"/>
    <property type="evidence" value="ECO:0007669"/>
    <property type="project" value="UniProtKB-KW"/>
</dbReference>
<keyword evidence="7" id="KW-0472">Membrane</keyword>
<feature type="chain" id="PRO_5040849166" evidence="10">
    <location>
        <begin position="21"/>
        <end position="160"/>
    </location>
</feature>
<comment type="subcellular location">
    <subcellularLocation>
        <location evidence="1">Membrane</location>
        <topology evidence="1">Lipid-anchor</topology>
    </subcellularLocation>
</comment>
<comment type="caution">
    <text evidence="12">The sequence shown here is derived from an EMBL/GenBank/DDBJ whole genome shotgun (WGS) entry which is preliminary data.</text>
</comment>
<keyword evidence="9" id="KW-0449">Lipoprotein</keyword>
<dbReference type="Gene3D" id="3.90.1720.10">
    <property type="entry name" value="endopeptidase domain like (from Nostoc punctiforme)"/>
    <property type="match status" value="1"/>
</dbReference>
<evidence type="ECO:0000256" key="1">
    <source>
        <dbReference type="ARBA" id="ARBA00004635"/>
    </source>
</evidence>
<feature type="signal peptide" evidence="10">
    <location>
        <begin position="1"/>
        <end position="20"/>
    </location>
</feature>
<dbReference type="EMBL" id="JACRUP010000004">
    <property type="protein sequence ID" value="MBC5850946.1"/>
    <property type="molecule type" value="Genomic_DNA"/>
</dbReference>
<evidence type="ECO:0000256" key="3">
    <source>
        <dbReference type="ARBA" id="ARBA00022670"/>
    </source>
</evidence>
<keyword evidence="3" id="KW-0645">Protease</keyword>
<protein>
    <submittedName>
        <fullName evidence="12">C40 family peptidase</fullName>
    </submittedName>
</protein>
<evidence type="ECO:0000256" key="2">
    <source>
        <dbReference type="ARBA" id="ARBA00007074"/>
    </source>
</evidence>
<dbReference type="Pfam" id="PF00877">
    <property type="entry name" value="NLPC_P60"/>
    <property type="match status" value="1"/>
</dbReference>
<dbReference type="PANTHER" id="PTHR47360:SF3">
    <property type="entry name" value="MUREIN DD-ENDOPEPTIDASE MEPS_MUREIN LD-CARBOXYPEPTIDASE"/>
    <property type="match status" value="1"/>
</dbReference>
<dbReference type="RefSeq" id="WP_158143872.1">
    <property type="nucleotide sequence ID" value="NZ_CP046793.1"/>
</dbReference>
<dbReference type="InterPro" id="IPR038765">
    <property type="entry name" value="Papain-like_cys_pep_sf"/>
</dbReference>
<accession>A0A9X0R9I9</accession>
<dbReference type="InterPro" id="IPR000064">
    <property type="entry name" value="NLP_P60_dom"/>
</dbReference>
<dbReference type="AlphaFoldDB" id="A0A9X0R9I9"/>
<dbReference type="PANTHER" id="PTHR47360">
    <property type="entry name" value="MUREIN DD-ENDOPEPTIDASE MEPS/MUREIN LD-CARBOXYPEPTIDASE"/>
    <property type="match status" value="1"/>
</dbReference>
<evidence type="ECO:0000256" key="10">
    <source>
        <dbReference type="SAM" id="SignalP"/>
    </source>
</evidence>